<feature type="region of interest" description="Disordered" evidence="1">
    <location>
        <begin position="53"/>
        <end position="99"/>
    </location>
</feature>
<sequence length="125" mass="13010">MNGLRRQVGRPVAGYRSGRFDASNGNVRPGAIWLEAGPSPTVVIDTRSLMSRYPTDSDTPVSLNQSGSSRVDGQGWGTCSATSNSSRLAPLETGGRGLSPGAVAWAAREGPAAHAWNASSLSHFV</sequence>
<reference evidence="2 3" key="1">
    <citation type="submission" date="2018-03" db="EMBL/GenBank/DDBJ databases">
        <title>Genomic framework for the identification of Micromonospora saelicesensis and Micromonospora noduli.</title>
        <authorList>
            <person name="Riesco R."/>
            <person name="Trujillo M.E."/>
        </authorList>
    </citation>
    <scope>NUCLEOTIDE SEQUENCE [LARGE SCALE GENOMIC DNA]</scope>
    <source>
        <strain evidence="2 3">GAR05</strain>
    </source>
</reference>
<protein>
    <submittedName>
        <fullName evidence="2">Uncharacterized protein</fullName>
    </submittedName>
</protein>
<proteinExistence type="predicted"/>
<accession>A0ABX9CKH4</accession>
<evidence type="ECO:0000256" key="1">
    <source>
        <dbReference type="SAM" id="MobiDB-lite"/>
    </source>
</evidence>
<dbReference type="EMBL" id="PXXW01000018">
    <property type="protein sequence ID" value="RAO00431.1"/>
    <property type="molecule type" value="Genomic_DNA"/>
</dbReference>
<organism evidence="2 3">
    <name type="scientific">Micromonospora saelicesensis</name>
    <dbReference type="NCBI Taxonomy" id="285676"/>
    <lineage>
        <taxon>Bacteria</taxon>
        <taxon>Bacillati</taxon>
        <taxon>Actinomycetota</taxon>
        <taxon>Actinomycetes</taxon>
        <taxon>Micromonosporales</taxon>
        <taxon>Micromonosporaceae</taxon>
        <taxon>Micromonospora</taxon>
    </lineage>
</organism>
<gene>
    <name evidence="2" type="ORF">GAR05_02401</name>
</gene>
<keyword evidence="3" id="KW-1185">Reference proteome</keyword>
<evidence type="ECO:0000313" key="3">
    <source>
        <dbReference type="Proteomes" id="UP000249334"/>
    </source>
</evidence>
<evidence type="ECO:0000313" key="2">
    <source>
        <dbReference type="EMBL" id="RAO00431.1"/>
    </source>
</evidence>
<comment type="caution">
    <text evidence="2">The sequence shown here is derived from an EMBL/GenBank/DDBJ whole genome shotgun (WGS) entry which is preliminary data.</text>
</comment>
<dbReference type="Proteomes" id="UP000249334">
    <property type="component" value="Unassembled WGS sequence"/>
</dbReference>
<name>A0ABX9CKH4_9ACTN</name>
<feature type="compositionally biased region" description="Polar residues" evidence="1">
    <location>
        <begin position="54"/>
        <end position="87"/>
    </location>
</feature>